<keyword evidence="2" id="KW-1185">Reference proteome</keyword>
<dbReference type="SUPFAM" id="SSF52540">
    <property type="entry name" value="P-loop containing nucleoside triphosphate hydrolases"/>
    <property type="match status" value="1"/>
</dbReference>
<organism evidence="1 2">
    <name type="scientific">Natrinema soli</name>
    <dbReference type="NCBI Taxonomy" id="1930624"/>
    <lineage>
        <taxon>Archaea</taxon>
        <taxon>Methanobacteriati</taxon>
        <taxon>Methanobacteriota</taxon>
        <taxon>Stenosarchaea group</taxon>
        <taxon>Halobacteria</taxon>
        <taxon>Halobacteriales</taxon>
        <taxon>Natrialbaceae</taxon>
        <taxon>Natrinema</taxon>
    </lineage>
</organism>
<dbReference type="AlphaFoldDB" id="A0ABD5SJF1"/>
<dbReference type="Proteomes" id="UP001596383">
    <property type="component" value="Unassembled WGS sequence"/>
</dbReference>
<dbReference type="InterPro" id="IPR027417">
    <property type="entry name" value="P-loop_NTPase"/>
</dbReference>
<gene>
    <name evidence="1" type="ORF">ACFQE6_08350</name>
</gene>
<sequence>MLSTREPTIRIQDIVDDGKIAVLRLDPSLGETEKNFITTPLVRRFYNAKKMSENEDPFFCVWDEFDKAVTRESNVDEMLSEAGGYGLWFVLACQAPSYQLPESLTNAVESQIETFVSFGTSGQDAKYIAGQHTIDDSDLSNLSRYSMYMRTHDDNDDFTHSYRVNTFPPVREVRSEVGNANLMSDTDVIDLKRRSVERYGEIPETAEEIKDESHFFGTPSGQEAESTTLTPWQQSRVCKAIYDEALRQGTDDGFVFLNDVTERLDDYLHDVDVSTPSKVSSALDYLSAREIEREDRGGKLYVRCTEQGKQAIFSGGNSLTDDDESVQENNGGEGHKQLLRDAYDPLMDTGLLVDILQQDGSDMPDATANLDDALQLDDSASAREIANRVDEFEDEEPVLTQLTDLNNVSIEAEKATGSTKQGQTIKNLASAVNDGEQCLFIARESIAPNVWKALAEEPLGAHENHKPDGETRFYNLHPLSIDDEQIYRDSAREDVWVRNERTGEYILRDSSGEEHACFPTWRASSPTTGTLRSILERPRTFGRSKPRSFPSTSSTTASYRIAATAGTSLLCHLMATRSKSTLTA</sequence>
<dbReference type="EMBL" id="JBHSWV010000121">
    <property type="protein sequence ID" value="MFC6765019.1"/>
    <property type="molecule type" value="Genomic_DNA"/>
</dbReference>
<accession>A0ABD5SJF1</accession>
<name>A0ABD5SJF1_9EURY</name>
<protein>
    <recommendedName>
        <fullName evidence="3">TraD/TraG TraM recognition site domain-containing protein</fullName>
    </recommendedName>
</protein>
<evidence type="ECO:0008006" key="3">
    <source>
        <dbReference type="Google" id="ProtNLM"/>
    </source>
</evidence>
<dbReference type="Gene3D" id="3.40.50.300">
    <property type="entry name" value="P-loop containing nucleotide triphosphate hydrolases"/>
    <property type="match status" value="1"/>
</dbReference>
<proteinExistence type="predicted"/>
<reference evidence="1 2" key="1">
    <citation type="journal article" date="2019" name="Int. J. Syst. Evol. Microbiol.">
        <title>The Global Catalogue of Microorganisms (GCM) 10K type strain sequencing project: providing services to taxonomists for standard genome sequencing and annotation.</title>
        <authorList>
            <consortium name="The Broad Institute Genomics Platform"/>
            <consortium name="The Broad Institute Genome Sequencing Center for Infectious Disease"/>
            <person name="Wu L."/>
            <person name="Ma J."/>
        </authorList>
    </citation>
    <scope>NUCLEOTIDE SEQUENCE [LARGE SCALE GENOMIC DNA]</scope>
    <source>
        <strain evidence="1 2">LMG 29247</strain>
    </source>
</reference>
<evidence type="ECO:0000313" key="1">
    <source>
        <dbReference type="EMBL" id="MFC6765019.1"/>
    </source>
</evidence>
<evidence type="ECO:0000313" key="2">
    <source>
        <dbReference type="Proteomes" id="UP001596383"/>
    </source>
</evidence>
<comment type="caution">
    <text evidence="1">The sequence shown here is derived from an EMBL/GenBank/DDBJ whole genome shotgun (WGS) entry which is preliminary data.</text>
</comment>